<feature type="domain" description="Adenosine deaminase" evidence="6">
    <location>
        <begin position="15"/>
        <end position="324"/>
    </location>
</feature>
<evidence type="ECO:0000256" key="3">
    <source>
        <dbReference type="ARBA" id="ARBA00022833"/>
    </source>
</evidence>
<feature type="site" description="Important for catalytic activity" evidence="5">
    <location>
        <position position="224"/>
    </location>
</feature>
<comment type="catalytic activity">
    <reaction evidence="5">
        <text>adenine + H2O + H(+) = hypoxanthine + NH4(+)</text>
        <dbReference type="Rhea" id="RHEA:23688"/>
        <dbReference type="ChEBI" id="CHEBI:15377"/>
        <dbReference type="ChEBI" id="CHEBI:15378"/>
        <dbReference type="ChEBI" id="CHEBI:16708"/>
        <dbReference type="ChEBI" id="CHEBI:17368"/>
        <dbReference type="ChEBI" id="CHEBI:28938"/>
        <dbReference type="EC" id="3.5.4.2"/>
    </reaction>
</comment>
<feature type="binding site" evidence="5">
    <location>
        <position position="281"/>
    </location>
    <ligand>
        <name>Zn(2+)</name>
        <dbReference type="ChEBI" id="CHEBI:29105"/>
        <note>catalytic</note>
    </ligand>
</feature>
<dbReference type="HAMAP" id="MF_01962">
    <property type="entry name" value="Adenine_deaminase"/>
    <property type="match status" value="1"/>
</dbReference>
<dbReference type="EMBL" id="JBAKAP010000004">
    <property type="protein sequence ID" value="MEL0616148.1"/>
    <property type="molecule type" value="Genomic_DNA"/>
</dbReference>
<dbReference type="GO" id="GO:0016787">
    <property type="term" value="F:hydrolase activity"/>
    <property type="evidence" value="ECO:0007669"/>
    <property type="project" value="UniProtKB-KW"/>
</dbReference>
<reference evidence="7 8" key="1">
    <citation type="submission" date="2024-02" db="EMBL/GenBank/DDBJ databases">
        <title>Bacteria isolated from the canopy kelp, Nereocystis luetkeana.</title>
        <authorList>
            <person name="Pfister C.A."/>
            <person name="Younker I.T."/>
            <person name="Light S.H."/>
        </authorList>
    </citation>
    <scope>NUCLEOTIDE SEQUENCE [LARGE SCALE GENOMIC DNA]</scope>
    <source>
        <strain evidence="7 8">TI.5.07</strain>
    </source>
</reference>
<keyword evidence="1 5" id="KW-0479">Metal-binding</keyword>
<feature type="binding site" evidence="5">
    <location>
        <position position="282"/>
    </location>
    <ligand>
        <name>substrate</name>
    </ligand>
</feature>
<evidence type="ECO:0000256" key="1">
    <source>
        <dbReference type="ARBA" id="ARBA00022723"/>
    </source>
</evidence>
<sequence length="346" mass="38252">MTLTPRMHDFLARLPKVELHLHIEGSLTPALMFELAAEQGIALPYATLEEVETAYDFADLPAFLALYYQGMGVLNDESHFYRLAQDYFRRASADGVKHLELFFDPQAHLSRGVSLATQFAGLERACREAVKEFDITSALVPSFLRCHSAQSARELFEALIPFESRFVGVGLDSAEIGNPPEKFTEVFQLAGERGWHRVAHAGEEGPAAYIRTALEVLGVERIDHGVRCLEDPALVAELAERRIPLTVCPLSNVALKVVERMDDHPLPKLIEAGLNITLNSDDPAYFGGGMLDNFIAVQQALDLSETQWLTLCRNAIDAAFPQRAEGLGMSDTRRDVLLAQLDSCVA</sequence>
<dbReference type="SUPFAM" id="SSF51556">
    <property type="entry name" value="Metallo-dependent hydrolases"/>
    <property type="match status" value="1"/>
</dbReference>
<keyword evidence="8" id="KW-1185">Reference proteome</keyword>
<evidence type="ECO:0000256" key="2">
    <source>
        <dbReference type="ARBA" id="ARBA00022801"/>
    </source>
</evidence>
<name>A0ABU9GCE7_COBMA</name>
<evidence type="ECO:0000256" key="5">
    <source>
        <dbReference type="HAMAP-Rule" id="MF_01962"/>
    </source>
</evidence>
<comment type="cofactor">
    <cofactor evidence="5">
        <name>Zn(2+)</name>
        <dbReference type="ChEBI" id="CHEBI:29105"/>
    </cofactor>
    <text evidence="5">Binds 1 zinc ion per subunit.</text>
</comment>
<dbReference type="Pfam" id="PF00962">
    <property type="entry name" value="A_deaminase"/>
    <property type="match status" value="1"/>
</dbReference>
<dbReference type="NCBIfam" id="TIGR01430">
    <property type="entry name" value="aden_deam"/>
    <property type="match status" value="1"/>
</dbReference>
<dbReference type="Proteomes" id="UP001378242">
    <property type="component" value="Unassembled WGS sequence"/>
</dbReference>
<dbReference type="PANTHER" id="PTHR43114:SF6">
    <property type="entry name" value="ADENINE DEAMINASE"/>
    <property type="match status" value="1"/>
</dbReference>
<dbReference type="CDD" id="cd01320">
    <property type="entry name" value="ADA"/>
    <property type="match status" value="1"/>
</dbReference>
<accession>A0ABU9GCE7</accession>
<organism evidence="7 8">
    <name type="scientific">Cobetia marina</name>
    <name type="common">Deleya marina</name>
    <dbReference type="NCBI Taxonomy" id="28258"/>
    <lineage>
        <taxon>Bacteria</taxon>
        <taxon>Pseudomonadati</taxon>
        <taxon>Pseudomonadota</taxon>
        <taxon>Gammaproteobacteria</taxon>
        <taxon>Oceanospirillales</taxon>
        <taxon>Halomonadaceae</taxon>
        <taxon>Cobetia</taxon>
    </lineage>
</organism>
<comment type="similarity">
    <text evidence="5">Belongs to the metallo-dependent hydrolases superfamily. Adenosine and AMP deaminases family. Adenine deaminase type 2 subfamily.</text>
</comment>
<keyword evidence="2 5" id="KW-0378">Hydrolase</keyword>
<evidence type="ECO:0000313" key="7">
    <source>
        <dbReference type="EMBL" id="MEL0616148.1"/>
    </source>
</evidence>
<dbReference type="NCBIfam" id="NF006850">
    <property type="entry name" value="PRK09358.1-6"/>
    <property type="match status" value="1"/>
</dbReference>
<feature type="binding site" evidence="5">
    <location>
        <position position="20"/>
    </location>
    <ligand>
        <name>Zn(2+)</name>
        <dbReference type="ChEBI" id="CHEBI:29105"/>
        <note>catalytic</note>
    </ligand>
</feature>
<dbReference type="Gene3D" id="3.20.20.140">
    <property type="entry name" value="Metal-dependent hydrolases"/>
    <property type="match status" value="1"/>
</dbReference>
<dbReference type="InterPro" id="IPR006330">
    <property type="entry name" value="Ado/ade_deaminase"/>
</dbReference>
<evidence type="ECO:0000259" key="6">
    <source>
        <dbReference type="Pfam" id="PF00962"/>
    </source>
</evidence>
<protein>
    <recommendedName>
        <fullName evidence="5">Adenine deaminase</fullName>
        <shortName evidence="5">ADE</shortName>
        <ecNumber evidence="5">3.5.4.2</ecNumber>
    </recommendedName>
    <alternativeName>
        <fullName evidence="5">Adenine aminohydrolase</fullName>
        <shortName evidence="5">AAH</shortName>
    </alternativeName>
</protein>
<proteinExistence type="inferred from homology"/>
<dbReference type="RefSeq" id="WP_308483169.1">
    <property type="nucleotide sequence ID" value="NZ_JBAKAP010000004.1"/>
</dbReference>
<keyword evidence="4 5" id="KW-0546">Nucleotide metabolism</keyword>
<feature type="binding site" evidence="5">
    <location>
        <position position="22"/>
    </location>
    <ligand>
        <name>Zn(2+)</name>
        <dbReference type="ChEBI" id="CHEBI:29105"/>
        <note>catalytic</note>
    </ligand>
</feature>
<dbReference type="InterPro" id="IPR028892">
    <property type="entry name" value="ADE"/>
</dbReference>
<keyword evidence="3 5" id="KW-0862">Zinc</keyword>
<gene>
    <name evidence="7" type="ORF">V6243_04835</name>
</gene>
<evidence type="ECO:0000256" key="4">
    <source>
        <dbReference type="ARBA" id="ARBA00023080"/>
    </source>
</evidence>
<dbReference type="InterPro" id="IPR032466">
    <property type="entry name" value="Metal_Hydrolase"/>
</dbReference>
<dbReference type="EC" id="3.5.4.2" evidence="5"/>
<feature type="active site" description="Proton donor" evidence="5">
    <location>
        <position position="203"/>
    </location>
</feature>
<dbReference type="PANTHER" id="PTHR43114">
    <property type="entry name" value="ADENINE DEAMINASE"/>
    <property type="match status" value="1"/>
</dbReference>
<comment type="function">
    <text evidence="5">Catalyzes the hydrolytic deamination of adenine to hypoxanthine. Plays an important role in the purine salvage pathway and in nitrogen catabolism.</text>
</comment>
<dbReference type="InterPro" id="IPR001365">
    <property type="entry name" value="A_deaminase_dom"/>
</dbReference>
<evidence type="ECO:0000313" key="8">
    <source>
        <dbReference type="Proteomes" id="UP001378242"/>
    </source>
</evidence>
<feature type="binding site" evidence="5">
    <location>
        <position position="200"/>
    </location>
    <ligand>
        <name>Zn(2+)</name>
        <dbReference type="ChEBI" id="CHEBI:29105"/>
        <note>catalytic</note>
    </ligand>
</feature>
<comment type="caution">
    <text evidence="7">The sequence shown here is derived from an EMBL/GenBank/DDBJ whole genome shotgun (WGS) entry which is preliminary data.</text>
</comment>